<dbReference type="eggNOG" id="COG1045">
    <property type="taxonomic scope" value="Bacteria"/>
</dbReference>
<evidence type="ECO:0000256" key="5">
    <source>
        <dbReference type="ARBA" id="ARBA00022605"/>
    </source>
</evidence>
<comment type="similarity">
    <text evidence="2">Belongs to the transferase hexapeptide repeat family.</text>
</comment>
<dbReference type="SUPFAM" id="SSF51161">
    <property type="entry name" value="Trimeric LpxA-like enzymes"/>
    <property type="match status" value="1"/>
</dbReference>
<dbReference type="Gene3D" id="2.160.10.10">
    <property type="entry name" value="Hexapeptide repeat proteins"/>
    <property type="match status" value="1"/>
</dbReference>
<dbReference type="KEGG" id="cts:Ctha_2611"/>
<dbReference type="PROSITE" id="PS00101">
    <property type="entry name" value="HEXAPEP_TRANSFERASES"/>
    <property type="match status" value="1"/>
</dbReference>
<gene>
    <name evidence="11" type="ordered locus">Ctha_2611</name>
</gene>
<dbReference type="STRING" id="517418.Ctha_2611"/>
<dbReference type="HOGENOM" id="CLU_051638_0_1_10"/>
<evidence type="ECO:0000256" key="6">
    <source>
        <dbReference type="ARBA" id="ARBA00022679"/>
    </source>
</evidence>
<accession>B3QY94</accession>
<dbReference type="InterPro" id="IPR010493">
    <property type="entry name" value="Ser_AcTrfase_N"/>
</dbReference>
<dbReference type="FunFam" id="2.160.10.10:FF:000002">
    <property type="entry name" value="Serine acetyltransferase"/>
    <property type="match status" value="1"/>
</dbReference>
<reference evidence="11 12" key="1">
    <citation type="submission" date="2008-06" db="EMBL/GenBank/DDBJ databases">
        <title>Complete sequence of Chloroherpeton thalassium ATCC 35110.</title>
        <authorList>
            <consortium name="US DOE Joint Genome Institute"/>
            <person name="Lucas S."/>
            <person name="Copeland A."/>
            <person name="Lapidus A."/>
            <person name="Glavina del Rio T."/>
            <person name="Dalin E."/>
            <person name="Tice H."/>
            <person name="Bruce D."/>
            <person name="Goodwin L."/>
            <person name="Pitluck S."/>
            <person name="Schmutz J."/>
            <person name="Larimer F."/>
            <person name="Land M."/>
            <person name="Hauser L."/>
            <person name="Kyrpides N."/>
            <person name="Mikhailova N."/>
            <person name="Liu Z."/>
            <person name="Li T."/>
            <person name="Zhao F."/>
            <person name="Overmann J."/>
            <person name="Bryant D.A."/>
            <person name="Richardson P."/>
        </authorList>
    </citation>
    <scope>NUCLEOTIDE SEQUENCE [LARGE SCALE GENOMIC DNA]</scope>
    <source>
        <strain evidence="12">ATCC 35110 / GB-78</strain>
    </source>
</reference>
<sequence>MATAASTPIWDIIRREVEEEVKNEPLLAKFLEEAVLKHASLVDALRFHLAQKLSCQILSAAHFESIVTEAYSQIGEIECIIRSDIEAIVERDPATVYYYEPLLFFKGFHALEAYRVAHWLWLAGRKSIAYFLQNRISEAFAVDIHPAATIGKGVFIDHATGVVIGETAVIEDNVSLLHSVTLGGTGKETGDRHPKVRHGVLIGAGAKILGNVEIGAGAKIGAGSVVLENIPPHTTAAGVPARVLGKVEVPEPALEMNHRLTESECPEKKRLRKKRAS</sequence>
<evidence type="ECO:0000256" key="9">
    <source>
        <dbReference type="ARBA" id="ARBA00049486"/>
    </source>
</evidence>
<keyword evidence="8 11" id="KW-0012">Acyltransferase</keyword>
<name>B3QY94_CHLT3</name>
<feature type="domain" description="Serine acetyltransferase N-terminal" evidence="10">
    <location>
        <begin position="9"/>
        <end position="113"/>
    </location>
</feature>
<dbReference type="GO" id="GO:0005737">
    <property type="term" value="C:cytoplasm"/>
    <property type="evidence" value="ECO:0007669"/>
    <property type="project" value="InterPro"/>
</dbReference>
<dbReference type="InterPro" id="IPR053376">
    <property type="entry name" value="Serine_acetyltransferase"/>
</dbReference>
<dbReference type="EC" id="2.3.1.30" evidence="3"/>
<dbReference type="Proteomes" id="UP000001208">
    <property type="component" value="Chromosome"/>
</dbReference>
<dbReference type="NCBIfam" id="TIGR01172">
    <property type="entry name" value="cysE"/>
    <property type="match status" value="1"/>
</dbReference>
<dbReference type="CDD" id="cd03354">
    <property type="entry name" value="LbH_SAT"/>
    <property type="match status" value="1"/>
</dbReference>
<dbReference type="InterPro" id="IPR001451">
    <property type="entry name" value="Hexapep"/>
</dbReference>
<dbReference type="GO" id="GO:0006535">
    <property type="term" value="P:cysteine biosynthetic process from serine"/>
    <property type="evidence" value="ECO:0007669"/>
    <property type="project" value="InterPro"/>
</dbReference>
<evidence type="ECO:0000313" key="12">
    <source>
        <dbReference type="Proteomes" id="UP000001208"/>
    </source>
</evidence>
<comment type="catalytic activity">
    <reaction evidence="9">
        <text>L-serine + acetyl-CoA = O-acetyl-L-serine + CoA</text>
        <dbReference type="Rhea" id="RHEA:24560"/>
        <dbReference type="ChEBI" id="CHEBI:33384"/>
        <dbReference type="ChEBI" id="CHEBI:57287"/>
        <dbReference type="ChEBI" id="CHEBI:57288"/>
        <dbReference type="ChEBI" id="CHEBI:58340"/>
        <dbReference type="EC" id="2.3.1.30"/>
    </reaction>
</comment>
<dbReference type="Gene3D" id="1.10.3130.10">
    <property type="entry name" value="serine acetyltransferase, domain 1"/>
    <property type="match status" value="1"/>
</dbReference>
<dbReference type="RefSeq" id="WP_012501142.1">
    <property type="nucleotide sequence ID" value="NC_011026.1"/>
</dbReference>
<dbReference type="GO" id="GO:0009001">
    <property type="term" value="F:serine O-acetyltransferase activity"/>
    <property type="evidence" value="ECO:0007669"/>
    <property type="project" value="UniProtKB-EC"/>
</dbReference>
<keyword evidence="6 11" id="KW-0808">Transferase</keyword>
<dbReference type="AlphaFoldDB" id="B3QY94"/>
<evidence type="ECO:0000256" key="7">
    <source>
        <dbReference type="ARBA" id="ARBA00022737"/>
    </source>
</evidence>
<dbReference type="Pfam" id="PF06426">
    <property type="entry name" value="SATase_N"/>
    <property type="match status" value="1"/>
</dbReference>
<dbReference type="InterPro" id="IPR011004">
    <property type="entry name" value="Trimer_LpxA-like_sf"/>
</dbReference>
<protein>
    <recommendedName>
        <fullName evidence="4">Serine acetyltransferase</fullName>
        <ecNumber evidence="3">2.3.1.30</ecNumber>
    </recommendedName>
</protein>
<keyword evidence="12" id="KW-1185">Reference proteome</keyword>
<dbReference type="EMBL" id="CP001100">
    <property type="protein sequence ID" value="ACF15060.1"/>
    <property type="molecule type" value="Genomic_DNA"/>
</dbReference>
<evidence type="ECO:0000256" key="8">
    <source>
        <dbReference type="ARBA" id="ARBA00023315"/>
    </source>
</evidence>
<evidence type="ECO:0000256" key="4">
    <source>
        <dbReference type="ARBA" id="ARBA00018522"/>
    </source>
</evidence>
<keyword evidence="7" id="KW-0677">Repeat</keyword>
<dbReference type="UniPathway" id="UPA00136">
    <property type="reaction ID" value="UER00199"/>
</dbReference>
<dbReference type="PANTHER" id="PTHR42811">
    <property type="entry name" value="SERINE ACETYLTRANSFERASE"/>
    <property type="match status" value="1"/>
</dbReference>
<dbReference type="InterPro" id="IPR005881">
    <property type="entry name" value="Ser_O-AcTrfase"/>
</dbReference>
<evidence type="ECO:0000256" key="3">
    <source>
        <dbReference type="ARBA" id="ARBA00013266"/>
    </source>
</evidence>
<evidence type="ECO:0000256" key="2">
    <source>
        <dbReference type="ARBA" id="ARBA00007274"/>
    </source>
</evidence>
<dbReference type="InterPro" id="IPR045304">
    <property type="entry name" value="LbH_SAT"/>
</dbReference>
<comment type="pathway">
    <text evidence="1">Amino-acid biosynthesis; L-cysteine biosynthesis; L-cysteine from L-serine: step 1/2.</text>
</comment>
<evidence type="ECO:0000313" key="11">
    <source>
        <dbReference type="EMBL" id="ACF15060.1"/>
    </source>
</evidence>
<evidence type="ECO:0000259" key="10">
    <source>
        <dbReference type="SMART" id="SM00971"/>
    </source>
</evidence>
<proteinExistence type="inferred from homology"/>
<dbReference type="SMART" id="SM00971">
    <property type="entry name" value="SATase_N"/>
    <property type="match status" value="1"/>
</dbReference>
<keyword evidence="5" id="KW-0028">Amino-acid biosynthesis</keyword>
<organism evidence="11 12">
    <name type="scientific">Chloroherpeton thalassium (strain ATCC 35110 / GB-78)</name>
    <dbReference type="NCBI Taxonomy" id="517418"/>
    <lineage>
        <taxon>Bacteria</taxon>
        <taxon>Pseudomonadati</taxon>
        <taxon>Chlorobiota</taxon>
        <taxon>Chlorobiia</taxon>
        <taxon>Chlorobiales</taxon>
        <taxon>Chloroherpetonaceae</taxon>
        <taxon>Chloroherpeton</taxon>
    </lineage>
</organism>
<dbReference type="NCBIfam" id="NF041874">
    <property type="entry name" value="EPS_EpsC"/>
    <property type="match status" value="1"/>
</dbReference>
<dbReference type="OrthoDB" id="9801456at2"/>
<dbReference type="InterPro" id="IPR042122">
    <property type="entry name" value="Ser_AcTrfase_N_sf"/>
</dbReference>
<evidence type="ECO:0000256" key="1">
    <source>
        <dbReference type="ARBA" id="ARBA00004876"/>
    </source>
</evidence>
<dbReference type="InterPro" id="IPR018357">
    <property type="entry name" value="Hexapep_transf_CS"/>
</dbReference>
<dbReference type="Pfam" id="PF00132">
    <property type="entry name" value="Hexapep"/>
    <property type="match status" value="1"/>
</dbReference>